<dbReference type="AlphaFoldDB" id="A0A5J5F1G3"/>
<gene>
    <name evidence="1" type="ORF">FN846DRAFT_940627</name>
</gene>
<proteinExistence type="predicted"/>
<dbReference type="Proteomes" id="UP000326924">
    <property type="component" value="Unassembled WGS sequence"/>
</dbReference>
<reference evidence="1 2" key="1">
    <citation type="submission" date="2019-09" db="EMBL/GenBank/DDBJ databases">
        <title>Draft genome of the ectomycorrhizal ascomycete Sphaerosporella brunnea.</title>
        <authorList>
            <consortium name="DOE Joint Genome Institute"/>
            <person name="Benucci G.M."/>
            <person name="Marozzi G."/>
            <person name="Antonielli L."/>
            <person name="Sanchez S."/>
            <person name="Marco P."/>
            <person name="Wang X."/>
            <person name="Falini L.B."/>
            <person name="Barry K."/>
            <person name="Haridas S."/>
            <person name="Lipzen A."/>
            <person name="Labutti K."/>
            <person name="Grigoriev I.V."/>
            <person name="Murat C."/>
            <person name="Martin F."/>
            <person name="Albertini E."/>
            <person name="Donnini D."/>
            <person name="Bonito G."/>
        </authorList>
    </citation>
    <scope>NUCLEOTIDE SEQUENCE [LARGE SCALE GENOMIC DNA]</scope>
    <source>
        <strain evidence="1 2">Sb_GMNB300</strain>
    </source>
</reference>
<protein>
    <submittedName>
        <fullName evidence="1">Uncharacterized protein</fullName>
    </submittedName>
</protein>
<dbReference type="EMBL" id="VXIS01000052">
    <property type="protein sequence ID" value="KAA8909936.1"/>
    <property type="molecule type" value="Genomic_DNA"/>
</dbReference>
<evidence type="ECO:0000313" key="2">
    <source>
        <dbReference type="Proteomes" id="UP000326924"/>
    </source>
</evidence>
<organism evidence="1 2">
    <name type="scientific">Sphaerosporella brunnea</name>
    <dbReference type="NCBI Taxonomy" id="1250544"/>
    <lineage>
        <taxon>Eukaryota</taxon>
        <taxon>Fungi</taxon>
        <taxon>Dikarya</taxon>
        <taxon>Ascomycota</taxon>
        <taxon>Pezizomycotina</taxon>
        <taxon>Pezizomycetes</taxon>
        <taxon>Pezizales</taxon>
        <taxon>Pyronemataceae</taxon>
        <taxon>Sphaerosporella</taxon>
    </lineage>
</organism>
<accession>A0A5J5F1G3</accession>
<evidence type="ECO:0000313" key="1">
    <source>
        <dbReference type="EMBL" id="KAA8909936.1"/>
    </source>
</evidence>
<name>A0A5J5F1G3_9PEZI</name>
<comment type="caution">
    <text evidence="1">The sequence shown here is derived from an EMBL/GenBank/DDBJ whole genome shotgun (WGS) entry which is preliminary data.</text>
</comment>
<sequence>MMMRPLGLMLTGAVRSIKQRLPGRVPASRFPRVRGGSGRSVVSPKAVSATNLSRRLVVVIGVGVGEGVVLSAARIRSPAGLSAGVAASRAAKRRTRWDRRTPYLVICDPDSQSGSRHPHIPRHLDYFLFLTDNIEQPQHVHAARPLGKIPQKFEFTIGF</sequence>
<dbReference type="InParanoid" id="A0A5J5F1G3"/>
<keyword evidence="2" id="KW-1185">Reference proteome</keyword>